<dbReference type="AlphaFoldDB" id="A6G6M8"/>
<evidence type="ECO:0000313" key="2">
    <source>
        <dbReference type="Proteomes" id="UP000005801"/>
    </source>
</evidence>
<dbReference type="EMBL" id="ABCS01000030">
    <property type="protein sequence ID" value="EDM78505.1"/>
    <property type="molecule type" value="Genomic_DNA"/>
</dbReference>
<gene>
    <name evidence="1" type="ORF">PPSIR1_33359</name>
</gene>
<comment type="caution">
    <text evidence="1">The sequence shown here is derived from an EMBL/GenBank/DDBJ whole genome shotgun (WGS) entry which is preliminary data.</text>
</comment>
<dbReference type="eggNOG" id="ENOG502ZKHE">
    <property type="taxonomic scope" value="Bacteria"/>
</dbReference>
<dbReference type="Pfam" id="PF10698">
    <property type="entry name" value="DUF2505"/>
    <property type="match status" value="1"/>
</dbReference>
<protein>
    <recommendedName>
        <fullName evidence="3">Cyclase/dehydrase</fullName>
    </recommendedName>
</protein>
<dbReference type="STRING" id="391625.PPSIR1_33359"/>
<name>A6G6M8_9BACT</name>
<accession>A6G6M8</accession>
<dbReference type="RefSeq" id="WP_006972377.1">
    <property type="nucleotide sequence ID" value="NZ_ABCS01000030.1"/>
</dbReference>
<dbReference type="Proteomes" id="UP000005801">
    <property type="component" value="Unassembled WGS sequence"/>
</dbReference>
<proteinExistence type="predicted"/>
<reference evidence="1 2" key="1">
    <citation type="submission" date="2007-06" db="EMBL/GenBank/DDBJ databases">
        <authorList>
            <person name="Shimkets L."/>
            <person name="Ferriera S."/>
            <person name="Johnson J."/>
            <person name="Kravitz S."/>
            <person name="Beeson K."/>
            <person name="Sutton G."/>
            <person name="Rogers Y.-H."/>
            <person name="Friedman R."/>
            <person name="Frazier M."/>
            <person name="Venter J.C."/>
        </authorList>
    </citation>
    <scope>NUCLEOTIDE SEQUENCE [LARGE SCALE GENOMIC DNA]</scope>
    <source>
        <strain evidence="1 2">SIR-1</strain>
    </source>
</reference>
<evidence type="ECO:0008006" key="3">
    <source>
        <dbReference type="Google" id="ProtNLM"/>
    </source>
</evidence>
<dbReference type="InterPro" id="IPR023393">
    <property type="entry name" value="START-like_dom_sf"/>
</dbReference>
<keyword evidence="2" id="KW-1185">Reference proteome</keyword>
<evidence type="ECO:0000313" key="1">
    <source>
        <dbReference type="EMBL" id="EDM78505.1"/>
    </source>
</evidence>
<dbReference type="InterPro" id="IPR019639">
    <property type="entry name" value="DUF2505"/>
</dbReference>
<sequence length="175" mass="19803">MRIYSESLIAHPVDRVFEVYRDRLPETVAYLDDIREIVVESREELPEQGAVRLHNVWASDKEIPAVAQKLIKPEHLYWDDHATWTAADTRCAWRIETRAFRDAFSCSGSTTLVAQGESTKVLLEGELQIDIRKVKGVPRFLAGTIGPQVEKFIVALVKPNLEKTNDAIAAFLDAQ</sequence>
<dbReference type="Gene3D" id="3.30.530.20">
    <property type="match status" value="1"/>
</dbReference>
<dbReference type="OrthoDB" id="459727at2"/>
<organism evidence="1 2">
    <name type="scientific">Plesiocystis pacifica SIR-1</name>
    <dbReference type="NCBI Taxonomy" id="391625"/>
    <lineage>
        <taxon>Bacteria</taxon>
        <taxon>Pseudomonadati</taxon>
        <taxon>Myxococcota</taxon>
        <taxon>Polyangia</taxon>
        <taxon>Nannocystales</taxon>
        <taxon>Nannocystaceae</taxon>
        <taxon>Plesiocystis</taxon>
    </lineage>
</organism>